<evidence type="ECO:0000313" key="5">
    <source>
        <dbReference type="EMBL" id="MDF8266484.1"/>
    </source>
</evidence>
<dbReference type="InterPro" id="IPR013630">
    <property type="entry name" value="Methyltransf_Zn-bd_dom_put"/>
</dbReference>
<dbReference type="Gene3D" id="3.40.50.150">
    <property type="entry name" value="Vaccinia Virus protein VP39"/>
    <property type="match status" value="1"/>
</dbReference>
<sequence>MGEPATLRCRACGSERPRVVVDLGEVPASDLFPRADDPAPDPRWPLTLAMCPDCCLVQLGAVRGAMPEPQSAVDSDTALAHAAASVERVVADERLAPGHSVLELDSSHGASWLPRFVERGLRPVDEGPADLVVDVHYLMHEEDLDAVVAAHAARLAPGGVLVCEFFHVLPLVEGGLVDTIRHGHFVYLSGIALQPLLERHGLVLTRAEMVPVYGGSVRISARRAADDPSVDPSVDELLRRERSAGLDRVDTLDGLGELGRKATNALRERLVELRSRGSRVAAYGAPSKAAVLLALADVDDSLLPYTVDKSPAKHGHRVPGAHVPIMAPEQLLQDRPDEVVVLTWDIAEEVIAQLREMARGSGWQPTFYVPLPQPRELTFATAPAGGRDFAEREPRPPRSLRRPEPRVESGNRTSAGPIVVFGELGGPNLGNEASFESLLALIHRDIPDAAVHVLCYVPERMTARHDVTADHINWPRHERTPRPLRPVEKVALRVGDLARTARQVRSARAVLIPGAGVFEGELGTRMLGLPLSFWRLAVSCRMYGVPLLVIGAGASPVQEPWSRRLFAGGLRRVTHASFRDERSRDIVRGWTGRPDQGAVSGDLALLLEYEQGSAAASVPDPELVVVGVMRNGGRRTTGYDYEERVTELVRGLVARGRRVRLVGGDSADDETMDLIVRRCGDERVDSLRATSLRELAEAISPAAAVIGTRYHNLVIALQLGKPTVSLGYARKCQDLMAIFGVPALSFEASSFAATDVLAALDDALEHGTRPDPAVLPRLRDAMEADWATCRNLIEGAH</sequence>
<dbReference type="InterPro" id="IPR038576">
    <property type="entry name" value="Methyltransf_Zn-bd_dom_put_sf"/>
</dbReference>
<dbReference type="EMBL" id="JAROAV010000057">
    <property type="protein sequence ID" value="MDF8266484.1"/>
    <property type="molecule type" value="Genomic_DNA"/>
</dbReference>
<dbReference type="PANTHER" id="PTHR36836:SF1">
    <property type="entry name" value="COLANIC ACID BIOSYNTHESIS PROTEIN WCAK"/>
    <property type="match status" value="1"/>
</dbReference>
<keyword evidence="5" id="KW-0808">Transferase</keyword>
<dbReference type="SUPFAM" id="SSF53335">
    <property type="entry name" value="S-adenosyl-L-methionine-dependent methyltransferases"/>
    <property type="match status" value="1"/>
</dbReference>
<feature type="region of interest" description="Disordered" evidence="1">
    <location>
        <begin position="384"/>
        <end position="414"/>
    </location>
</feature>
<accession>A0ABT6CEL8</accession>
<dbReference type="InterPro" id="IPR029063">
    <property type="entry name" value="SAM-dependent_MTases_sf"/>
</dbReference>
<evidence type="ECO:0000259" key="2">
    <source>
        <dbReference type="Pfam" id="PF04230"/>
    </source>
</evidence>
<dbReference type="PANTHER" id="PTHR36836">
    <property type="entry name" value="COLANIC ACID BIOSYNTHESIS PROTEIN WCAK"/>
    <property type="match status" value="1"/>
</dbReference>
<feature type="domain" description="C-methyltransferase" evidence="4">
    <location>
        <begin position="211"/>
        <end position="372"/>
    </location>
</feature>
<dbReference type="Proteomes" id="UP001528912">
    <property type="component" value="Unassembled WGS sequence"/>
</dbReference>
<dbReference type="Gene3D" id="3.40.50.2000">
    <property type="entry name" value="Glycogen Phosphorylase B"/>
    <property type="match status" value="1"/>
</dbReference>
<keyword evidence="6" id="KW-1185">Reference proteome</keyword>
<dbReference type="GO" id="GO:0016740">
    <property type="term" value="F:transferase activity"/>
    <property type="evidence" value="ECO:0007669"/>
    <property type="project" value="UniProtKB-KW"/>
</dbReference>
<proteinExistence type="predicted"/>
<reference evidence="5 6" key="1">
    <citation type="submission" date="2023-03" db="EMBL/GenBank/DDBJ databases">
        <title>YIM 133296 draft genome.</title>
        <authorList>
            <person name="Xiong L."/>
        </authorList>
    </citation>
    <scope>NUCLEOTIDE SEQUENCE [LARGE SCALE GENOMIC DNA]</scope>
    <source>
        <strain evidence="5 6">YIM 133296</strain>
    </source>
</reference>
<protein>
    <submittedName>
        <fullName evidence="5">Polysaccharide pyruvyl transferase family protein</fullName>
    </submittedName>
</protein>
<feature type="domain" description="Methyltransferase putative zinc binding" evidence="3">
    <location>
        <begin position="9"/>
        <end position="61"/>
    </location>
</feature>
<evidence type="ECO:0000259" key="3">
    <source>
        <dbReference type="Pfam" id="PF08421"/>
    </source>
</evidence>
<evidence type="ECO:0000259" key="4">
    <source>
        <dbReference type="Pfam" id="PF08484"/>
    </source>
</evidence>
<dbReference type="InterPro" id="IPR007345">
    <property type="entry name" value="Polysacch_pyruvyl_Trfase"/>
</dbReference>
<dbReference type="Pfam" id="PF08484">
    <property type="entry name" value="Methyltransf_14"/>
    <property type="match status" value="1"/>
</dbReference>
<dbReference type="RefSeq" id="WP_277193697.1">
    <property type="nucleotide sequence ID" value="NZ_JAROAV010000057.1"/>
</dbReference>
<dbReference type="Pfam" id="PF08421">
    <property type="entry name" value="Methyltransf_13"/>
    <property type="match status" value="1"/>
</dbReference>
<dbReference type="Pfam" id="PF04230">
    <property type="entry name" value="PS_pyruv_trans"/>
    <property type="match status" value="1"/>
</dbReference>
<feature type="domain" description="Polysaccharide pyruvyl transferase" evidence="2">
    <location>
        <begin position="428"/>
        <end position="728"/>
    </location>
</feature>
<name>A0ABT6CEL8_9MICO</name>
<dbReference type="InterPro" id="IPR013691">
    <property type="entry name" value="MeTrfase_14"/>
</dbReference>
<organism evidence="5 6">
    <name type="scientific">Luteipulveratus flavus</name>
    <dbReference type="NCBI Taxonomy" id="3031728"/>
    <lineage>
        <taxon>Bacteria</taxon>
        <taxon>Bacillati</taxon>
        <taxon>Actinomycetota</taxon>
        <taxon>Actinomycetes</taxon>
        <taxon>Micrococcales</taxon>
        <taxon>Dermacoccaceae</taxon>
        <taxon>Luteipulveratus</taxon>
    </lineage>
</organism>
<dbReference type="Gene3D" id="3.40.50.720">
    <property type="entry name" value="NAD(P)-binding Rossmann-like Domain"/>
    <property type="match status" value="1"/>
</dbReference>
<feature type="compositionally biased region" description="Basic and acidic residues" evidence="1">
    <location>
        <begin position="388"/>
        <end position="409"/>
    </location>
</feature>
<evidence type="ECO:0000313" key="6">
    <source>
        <dbReference type="Proteomes" id="UP001528912"/>
    </source>
</evidence>
<gene>
    <name evidence="5" type="ORF">P4R38_19715</name>
</gene>
<evidence type="ECO:0000256" key="1">
    <source>
        <dbReference type="SAM" id="MobiDB-lite"/>
    </source>
</evidence>
<dbReference type="Gene3D" id="6.20.50.110">
    <property type="entry name" value="Methyltransferase, zinc-binding domain"/>
    <property type="match status" value="1"/>
</dbReference>
<comment type="caution">
    <text evidence="5">The sequence shown here is derived from an EMBL/GenBank/DDBJ whole genome shotgun (WGS) entry which is preliminary data.</text>
</comment>
<dbReference type="SUPFAM" id="SSF53756">
    <property type="entry name" value="UDP-Glycosyltransferase/glycogen phosphorylase"/>
    <property type="match status" value="1"/>
</dbReference>